<keyword evidence="3" id="KW-1185">Reference proteome</keyword>
<accession>A0AAW0AV17</accession>
<dbReference type="AlphaFoldDB" id="A0AAW0AV17"/>
<evidence type="ECO:0000313" key="3">
    <source>
        <dbReference type="Proteomes" id="UP001362999"/>
    </source>
</evidence>
<protein>
    <submittedName>
        <fullName evidence="2">Uncharacterized protein</fullName>
    </submittedName>
</protein>
<sequence>MAYIFPTIHHLRSPPHAAYKYPPGVCLGYDPLPTPDIPIPRHSCLLPAFPAIPLTLSAPVVLICLRLSAFSLSPSHPLRPPSASSPFPLIARPVPVLVPFSSPPTTYASSTTTSTPPPFRLSATQLAAYPRPPTPSDYPAHSSSISSSNTQTNPLVIIVSGFSSRPTRTRRTPPSRRSPPRARRSSGDSPMKAQRRRLV</sequence>
<dbReference type="EMBL" id="JAWWNJ010000049">
    <property type="protein sequence ID" value="KAK7016861.1"/>
    <property type="molecule type" value="Genomic_DNA"/>
</dbReference>
<reference evidence="2 3" key="1">
    <citation type="journal article" date="2024" name="J Genomics">
        <title>Draft genome sequencing and assembly of Favolaschia claudopus CIRM-BRFM 2984 isolated from oak limbs.</title>
        <authorList>
            <person name="Navarro D."/>
            <person name="Drula E."/>
            <person name="Chaduli D."/>
            <person name="Cazenave R."/>
            <person name="Ahrendt S."/>
            <person name="Wang J."/>
            <person name="Lipzen A."/>
            <person name="Daum C."/>
            <person name="Barry K."/>
            <person name="Grigoriev I.V."/>
            <person name="Favel A."/>
            <person name="Rosso M.N."/>
            <person name="Martin F."/>
        </authorList>
    </citation>
    <scope>NUCLEOTIDE SEQUENCE [LARGE SCALE GENOMIC DNA]</scope>
    <source>
        <strain evidence="2 3">CIRM-BRFM 2984</strain>
    </source>
</reference>
<proteinExistence type="predicted"/>
<comment type="caution">
    <text evidence="2">The sequence shown here is derived from an EMBL/GenBank/DDBJ whole genome shotgun (WGS) entry which is preliminary data.</text>
</comment>
<evidence type="ECO:0000256" key="1">
    <source>
        <dbReference type="SAM" id="MobiDB-lite"/>
    </source>
</evidence>
<feature type="region of interest" description="Disordered" evidence="1">
    <location>
        <begin position="128"/>
        <end position="199"/>
    </location>
</feature>
<dbReference type="Proteomes" id="UP001362999">
    <property type="component" value="Unassembled WGS sequence"/>
</dbReference>
<feature type="compositionally biased region" description="Basic residues" evidence="1">
    <location>
        <begin position="167"/>
        <end position="184"/>
    </location>
</feature>
<name>A0AAW0AV17_9AGAR</name>
<gene>
    <name evidence="2" type="ORF">R3P38DRAFT_3202114</name>
</gene>
<evidence type="ECO:0000313" key="2">
    <source>
        <dbReference type="EMBL" id="KAK7016861.1"/>
    </source>
</evidence>
<organism evidence="2 3">
    <name type="scientific">Favolaschia claudopus</name>
    <dbReference type="NCBI Taxonomy" id="2862362"/>
    <lineage>
        <taxon>Eukaryota</taxon>
        <taxon>Fungi</taxon>
        <taxon>Dikarya</taxon>
        <taxon>Basidiomycota</taxon>
        <taxon>Agaricomycotina</taxon>
        <taxon>Agaricomycetes</taxon>
        <taxon>Agaricomycetidae</taxon>
        <taxon>Agaricales</taxon>
        <taxon>Marasmiineae</taxon>
        <taxon>Mycenaceae</taxon>
        <taxon>Favolaschia</taxon>
    </lineage>
</organism>